<reference evidence="2 3" key="1">
    <citation type="submission" date="2022-03" db="EMBL/GenBank/DDBJ databases">
        <title>Luteimonas soily sp. nov., a novel bacterium isolated from the soil.</title>
        <authorList>
            <person name="Zhang X."/>
        </authorList>
    </citation>
    <scope>NUCLEOTIDE SEQUENCE [LARGE SCALE GENOMIC DNA]</scope>
    <source>
        <strain evidence="2 3">50</strain>
    </source>
</reference>
<keyword evidence="1" id="KW-0812">Transmembrane</keyword>
<dbReference type="RefSeq" id="WP_243318178.1">
    <property type="nucleotide sequence ID" value="NZ_JALGCL010000001.1"/>
</dbReference>
<dbReference type="EMBL" id="JALGCL010000001">
    <property type="protein sequence ID" value="MCJ0824444.1"/>
    <property type="molecule type" value="Genomic_DNA"/>
</dbReference>
<keyword evidence="1" id="KW-0472">Membrane</keyword>
<evidence type="ECO:0000313" key="3">
    <source>
        <dbReference type="Proteomes" id="UP001165423"/>
    </source>
</evidence>
<organism evidence="2 3">
    <name type="scientific">Cognatiluteimonas sedimenti</name>
    <dbReference type="NCBI Taxonomy" id="2927791"/>
    <lineage>
        <taxon>Bacteria</taxon>
        <taxon>Pseudomonadati</taxon>
        <taxon>Pseudomonadota</taxon>
        <taxon>Gammaproteobacteria</taxon>
        <taxon>Lysobacterales</taxon>
        <taxon>Lysobacteraceae</taxon>
        <taxon>Cognatiluteimonas</taxon>
    </lineage>
</organism>
<feature type="transmembrane region" description="Helical" evidence="1">
    <location>
        <begin position="64"/>
        <end position="83"/>
    </location>
</feature>
<keyword evidence="3" id="KW-1185">Reference proteome</keyword>
<sequence>MDKEALHRILDSLDDATFKNLSDLAVATSQYKTEVHALNLATVLVLLGAASYIAYYIPGVHPTLVHRAFLFAMVAGALPLALLKLRDFVLPWMFDRALARQAVTSGLIK</sequence>
<name>A0ABT0A0D7_9GAMM</name>
<comment type="caution">
    <text evidence="2">The sequence shown here is derived from an EMBL/GenBank/DDBJ whole genome shotgun (WGS) entry which is preliminary data.</text>
</comment>
<evidence type="ECO:0000313" key="2">
    <source>
        <dbReference type="EMBL" id="MCJ0824444.1"/>
    </source>
</evidence>
<keyword evidence="1" id="KW-1133">Transmembrane helix</keyword>
<protein>
    <submittedName>
        <fullName evidence="2">Uncharacterized protein</fullName>
    </submittedName>
</protein>
<gene>
    <name evidence="2" type="ORF">MQC88_00465</name>
</gene>
<feature type="transmembrane region" description="Helical" evidence="1">
    <location>
        <begin position="37"/>
        <end position="58"/>
    </location>
</feature>
<proteinExistence type="predicted"/>
<accession>A0ABT0A0D7</accession>
<dbReference type="Proteomes" id="UP001165423">
    <property type="component" value="Unassembled WGS sequence"/>
</dbReference>
<evidence type="ECO:0000256" key="1">
    <source>
        <dbReference type="SAM" id="Phobius"/>
    </source>
</evidence>